<reference evidence="1" key="1">
    <citation type="journal article" date="2015" name="Nature">
        <title>Complex archaea that bridge the gap between prokaryotes and eukaryotes.</title>
        <authorList>
            <person name="Spang A."/>
            <person name="Saw J.H."/>
            <person name="Jorgensen S.L."/>
            <person name="Zaremba-Niedzwiedzka K."/>
            <person name="Martijn J."/>
            <person name="Lind A.E."/>
            <person name="van Eijk R."/>
            <person name="Schleper C."/>
            <person name="Guy L."/>
            <person name="Ettema T.J."/>
        </authorList>
    </citation>
    <scope>NUCLEOTIDE SEQUENCE</scope>
</reference>
<name>A0A0F9IJE5_9ZZZZ</name>
<organism evidence="1">
    <name type="scientific">marine sediment metagenome</name>
    <dbReference type="NCBI Taxonomy" id="412755"/>
    <lineage>
        <taxon>unclassified sequences</taxon>
        <taxon>metagenomes</taxon>
        <taxon>ecological metagenomes</taxon>
    </lineage>
</organism>
<dbReference type="AlphaFoldDB" id="A0A0F9IJE5"/>
<proteinExistence type="predicted"/>
<protein>
    <recommendedName>
        <fullName evidence="2">Sulfotransferase domain-containing protein</fullName>
    </recommendedName>
</protein>
<sequence>MEAAGYGMRRAYFVMGAEGSGNHMMAEALRSSGCFEDERHGLYMEDYEFEKMPDLFVFWRSLPHAYRFPDLIEMKAQLEVAGFEVVPILMIRDWYCTMQSVIRRNYQHDPHLVQSNMRMALRVSIEAFPDSLTYVSYESFCHHSEFRAWLFEQRFGLPAPTSGIFYSNPRYYRDEENYIDWDCGTTAQAWKRRDD</sequence>
<dbReference type="EMBL" id="LAZR01012283">
    <property type="protein sequence ID" value="KKM27652.1"/>
    <property type="molecule type" value="Genomic_DNA"/>
</dbReference>
<comment type="caution">
    <text evidence="1">The sequence shown here is derived from an EMBL/GenBank/DDBJ whole genome shotgun (WGS) entry which is preliminary data.</text>
</comment>
<evidence type="ECO:0008006" key="2">
    <source>
        <dbReference type="Google" id="ProtNLM"/>
    </source>
</evidence>
<gene>
    <name evidence="1" type="ORF">LCGC14_1572600</name>
</gene>
<evidence type="ECO:0000313" key="1">
    <source>
        <dbReference type="EMBL" id="KKM27652.1"/>
    </source>
</evidence>
<accession>A0A0F9IJE5</accession>